<reference evidence="4 5" key="1">
    <citation type="submission" date="2016-11" db="EMBL/GenBank/DDBJ databases">
        <title>The macronuclear genome of Stentor coeruleus: a giant cell with tiny introns.</title>
        <authorList>
            <person name="Slabodnick M."/>
            <person name="Ruby J.G."/>
            <person name="Reiff S.B."/>
            <person name="Swart E.C."/>
            <person name="Gosai S."/>
            <person name="Prabakaran S."/>
            <person name="Witkowska E."/>
            <person name="Larue G.E."/>
            <person name="Fisher S."/>
            <person name="Freeman R.M."/>
            <person name="Gunawardena J."/>
            <person name="Chu W."/>
            <person name="Stover N.A."/>
            <person name="Gregory B.D."/>
            <person name="Nowacki M."/>
            <person name="Derisi J."/>
            <person name="Roy S.W."/>
            <person name="Marshall W.F."/>
            <person name="Sood P."/>
        </authorList>
    </citation>
    <scope>NUCLEOTIDE SEQUENCE [LARGE SCALE GENOMIC DNA]</scope>
    <source>
        <strain evidence="4">WM001</strain>
    </source>
</reference>
<dbReference type="SMART" id="SM00331">
    <property type="entry name" value="PP2C_SIG"/>
    <property type="match status" value="1"/>
</dbReference>
<dbReference type="EMBL" id="MPUH01000109">
    <property type="protein sequence ID" value="OMJ90145.1"/>
    <property type="molecule type" value="Genomic_DNA"/>
</dbReference>
<protein>
    <recommendedName>
        <fullName evidence="3">PPM-type phosphatase domain-containing protein</fullName>
    </recommendedName>
</protein>
<evidence type="ECO:0000313" key="4">
    <source>
        <dbReference type="EMBL" id="OMJ90145.1"/>
    </source>
</evidence>
<evidence type="ECO:0000256" key="2">
    <source>
        <dbReference type="ARBA" id="ARBA00023136"/>
    </source>
</evidence>
<keyword evidence="2" id="KW-0472">Membrane</keyword>
<dbReference type="OrthoDB" id="10264738at2759"/>
<evidence type="ECO:0000259" key="3">
    <source>
        <dbReference type="PROSITE" id="PS51746"/>
    </source>
</evidence>
<comment type="subcellular location">
    <subcellularLocation>
        <location evidence="1">Membrane</location>
    </subcellularLocation>
</comment>
<dbReference type="InterPro" id="IPR001932">
    <property type="entry name" value="PPM-type_phosphatase-like_dom"/>
</dbReference>
<evidence type="ECO:0000313" key="5">
    <source>
        <dbReference type="Proteomes" id="UP000187209"/>
    </source>
</evidence>
<dbReference type="InterPro" id="IPR015655">
    <property type="entry name" value="PP2C"/>
</dbReference>
<dbReference type="SMART" id="SM00332">
    <property type="entry name" value="PP2Cc"/>
    <property type="match status" value="1"/>
</dbReference>
<gene>
    <name evidence="4" type="ORF">SteCoe_7536</name>
</gene>
<dbReference type="GO" id="GO:0016020">
    <property type="term" value="C:membrane"/>
    <property type="evidence" value="ECO:0007669"/>
    <property type="project" value="UniProtKB-SubCell"/>
</dbReference>
<dbReference type="PROSITE" id="PS51746">
    <property type="entry name" value="PPM_2"/>
    <property type="match status" value="1"/>
</dbReference>
<sequence length="360" mass="40356">MGNCSCKSKKELTRIIKSQVAKHRTECASKTNEIKPNFEGVILQSLQSLPSKEYLKYEFEAEGSFPLISEDPFAEKIINYRGANSYQYFSGSKIGVTCRKGLKNDFNQDNFFIHSKPPFLLAGVFDGHGPNGHLISALARKNFPNFLLSNSALSQNPVDCIYNAFIKTQEEIVYKCEKSHNNCEISGCTATIIFFYEDSVFIGQLGDSRAILLRNCKGRLLSIPLTVDHNVNDPEEKARLEKNGGLIRQSSIDDNGKVSLPTHESYCLSVSRAFGDTAFSDIGVLCQPFITEHQTGQRDTFIVMCTDGVWDCIENKEVAKILEYNSPESACNIIANLAWSRWIDKHQDRVDDITVLIIPL</sequence>
<evidence type="ECO:0000256" key="1">
    <source>
        <dbReference type="ARBA" id="ARBA00004370"/>
    </source>
</evidence>
<dbReference type="PANTHER" id="PTHR47992">
    <property type="entry name" value="PROTEIN PHOSPHATASE"/>
    <property type="match status" value="1"/>
</dbReference>
<dbReference type="Gene3D" id="3.60.40.10">
    <property type="entry name" value="PPM-type phosphatase domain"/>
    <property type="match status" value="1"/>
</dbReference>
<accession>A0A1R2CME4</accession>
<dbReference type="GO" id="GO:0004722">
    <property type="term" value="F:protein serine/threonine phosphatase activity"/>
    <property type="evidence" value="ECO:0007669"/>
    <property type="project" value="InterPro"/>
</dbReference>
<comment type="caution">
    <text evidence="4">The sequence shown here is derived from an EMBL/GenBank/DDBJ whole genome shotgun (WGS) entry which is preliminary data.</text>
</comment>
<feature type="domain" description="PPM-type phosphatase" evidence="3">
    <location>
        <begin position="93"/>
        <end position="360"/>
    </location>
</feature>
<keyword evidence="5" id="KW-1185">Reference proteome</keyword>
<dbReference type="AlphaFoldDB" id="A0A1R2CME4"/>
<organism evidence="4 5">
    <name type="scientific">Stentor coeruleus</name>
    <dbReference type="NCBI Taxonomy" id="5963"/>
    <lineage>
        <taxon>Eukaryota</taxon>
        <taxon>Sar</taxon>
        <taxon>Alveolata</taxon>
        <taxon>Ciliophora</taxon>
        <taxon>Postciliodesmatophora</taxon>
        <taxon>Heterotrichea</taxon>
        <taxon>Heterotrichida</taxon>
        <taxon>Stentoridae</taxon>
        <taxon>Stentor</taxon>
    </lineage>
</organism>
<proteinExistence type="predicted"/>
<name>A0A1R2CME4_9CILI</name>
<dbReference type="SUPFAM" id="SSF81606">
    <property type="entry name" value="PP2C-like"/>
    <property type="match status" value="1"/>
</dbReference>
<dbReference type="Pfam" id="PF00481">
    <property type="entry name" value="PP2C"/>
    <property type="match status" value="1"/>
</dbReference>
<dbReference type="CDD" id="cd00143">
    <property type="entry name" value="PP2Cc"/>
    <property type="match status" value="1"/>
</dbReference>
<dbReference type="InterPro" id="IPR036457">
    <property type="entry name" value="PPM-type-like_dom_sf"/>
</dbReference>
<dbReference type="Proteomes" id="UP000187209">
    <property type="component" value="Unassembled WGS sequence"/>
</dbReference>